<dbReference type="PANTHER" id="PTHR36840">
    <property type="entry name" value="BLL5714 PROTEIN"/>
    <property type="match status" value="1"/>
</dbReference>
<evidence type="ECO:0000313" key="3">
    <source>
        <dbReference type="EMBL" id="KPA46078.1"/>
    </source>
</evidence>
<dbReference type="Proteomes" id="UP000037904">
    <property type="component" value="Unassembled WGS sequence"/>
</dbReference>
<evidence type="ECO:0000256" key="1">
    <source>
        <dbReference type="SAM" id="MobiDB-lite"/>
    </source>
</evidence>
<dbReference type="OrthoDB" id="191995at2759"/>
<evidence type="ECO:0000313" key="4">
    <source>
        <dbReference type="Proteomes" id="UP000037904"/>
    </source>
</evidence>
<dbReference type="Pfam" id="PF06772">
    <property type="entry name" value="LtrA"/>
    <property type="match status" value="1"/>
</dbReference>
<dbReference type="InterPro" id="IPR010640">
    <property type="entry name" value="Low_temperature_requirement_A"/>
</dbReference>
<protein>
    <submittedName>
        <fullName evidence="3">Low temperature requirement a protein</fullName>
    </submittedName>
</protein>
<feature type="transmembrane region" description="Helical" evidence="2">
    <location>
        <begin position="337"/>
        <end position="358"/>
    </location>
</feature>
<proteinExistence type="predicted"/>
<organism evidence="3 4">
    <name type="scientific">Fusarium langsethiae</name>
    <dbReference type="NCBI Taxonomy" id="179993"/>
    <lineage>
        <taxon>Eukaryota</taxon>
        <taxon>Fungi</taxon>
        <taxon>Dikarya</taxon>
        <taxon>Ascomycota</taxon>
        <taxon>Pezizomycotina</taxon>
        <taxon>Sordariomycetes</taxon>
        <taxon>Hypocreomycetidae</taxon>
        <taxon>Hypocreales</taxon>
        <taxon>Nectriaceae</taxon>
        <taxon>Fusarium</taxon>
    </lineage>
</organism>
<dbReference type="EMBL" id="JXCE01000007">
    <property type="protein sequence ID" value="KPA46078.1"/>
    <property type="molecule type" value="Genomic_DNA"/>
</dbReference>
<dbReference type="AlphaFoldDB" id="A0A0M9F4Q5"/>
<feature type="region of interest" description="Disordered" evidence="1">
    <location>
        <begin position="127"/>
        <end position="151"/>
    </location>
</feature>
<reference evidence="3 4" key="1">
    <citation type="submission" date="2015-04" db="EMBL/GenBank/DDBJ databases">
        <title>The draft genome sequence of Fusarium langsethiae, a T-2/HT-2 mycotoxin producer.</title>
        <authorList>
            <person name="Lysoe E."/>
            <person name="Divon H.H."/>
            <person name="Terzi V."/>
            <person name="Orru L."/>
            <person name="Lamontanara A."/>
            <person name="Kolseth A.-K."/>
            <person name="Frandsen R.J."/>
            <person name="Nielsen K."/>
            <person name="Thrane U."/>
        </authorList>
    </citation>
    <scope>NUCLEOTIDE SEQUENCE [LARGE SCALE GENOMIC DNA]</scope>
    <source>
        <strain evidence="3 4">Fl201059</strain>
    </source>
</reference>
<feature type="transmembrane region" description="Helical" evidence="2">
    <location>
        <begin position="551"/>
        <end position="567"/>
    </location>
</feature>
<keyword evidence="2" id="KW-0472">Membrane</keyword>
<feature type="compositionally biased region" description="Polar residues" evidence="1">
    <location>
        <begin position="135"/>
        <end position="151"/>
    </location>
</feature>
<name>A0A0M9F4Q5_FUSLA</name>
<feature type="transmembrane region" description="Helical" evidence="2">
    <location>
        <begin position="461"/>
        <end position="480"/>
    </location>
</feature>
<feature type="transmembrane region" description="Helical" evidence="2">
    <location>
        <begin position="311"/>
        <end position="331"/>
    </location>
</feature>
<keyword evidence="2" id="KW-1133">Transmembrane helix</keyword>
<feature type="transmembrane region" description="Helical" evidence="2">
    <location>
        <begin position="421"/>
        <end position="440"/>
    </location>
</feature>
<accession>A0A0M9F4Q5</accession>
<gene>
    <name evidence="3" type="ORF">FLAG1_00933</name>
</gene>
<sequence length="653" mass="74097">MSFIPSTRRRRPQEFTLPNGKKVIASLPEDIDELREKHGDHSDVQVEIVIHGSPQHHNYLRETRDHHEGRRHYFRQKHGPAFDEWEDMQSQLDLVNGHLQRLSTNTSNLNANFDKFGYGAELRTYDDDDEPAPGVNSSNMSTSDTLSVGSTGSQSRLGETIKLFKKPVVKQWFHKGLLWRASENTEIMAIELFFDLLYVGIIHVNGEHVWAEPTGKELLRFAITFIMSWKIWSDITLILSWFETDDVFTRLEILFEIACLLGFSTNMTYAFYEGEHNTYTMLVSFYVAARFRGIVHFLYTAYLLPMVRGVMVCQAINIVVPATIWIASIHVDMPSRLGLIWVAIALDMCGQSIVTGLFQWGRTTSQPKRFARYISGLFEFFPAVNIEHWVERTNAFVSLVFGYSVMGPMFQSHGGYTVDVFLGKAVLGLCQAFVFNWIYFDVDGSNINVHAIRRAVYTSSIWHYAHLPFIMGYILASAGLSKLVLVADTPGANPEHLTDHYIERADPEIANGIRYFYCHGLAIALFFMGVISACHDHRHPATRRLSKKTRLANRALVCLILFCLPLAESLNSLNLISITLGLTIWVLLLELFGKSCRSDPFIGEKQGCSVRYKCKCSKKDLENANLDEKPKTASAEVLELGPREKTAVADIQD</sequence>
<keyword evidence="2" id="KW-0812">Transmembrane</keyword>
<comment type="caution">
    <text evidence="3">The sequence shown here is derived from an EMBL/GenBank/DDBJ whole genome shotgun (WGS) entry which is preliminary data.</text>
</comment>
<dbReference type="PANTHER" id="PTHR36840:SF1">
    <property type="entry name" value="BLL5714 PROTEIN"/>
    <property type="match status" value="1"/>
</dbReference>
<feature type="transmembrane region" description="Helical" evidence="2">
    <location>
        <begin position="513"/>
        <end position="531"/>
    </location>
</feature>
<keyword evidence="4" id="KW-1185">Reference proteome</keyword>
<evidence type="ECO:0000256" key="2">
    <source>
        <dbReference type="SAM" id="Phobius"/>
    </source>
</evidence>